<organism evidence="2 3">
    <name type="scientific">Zootermopsis nevadensis</name>
    <name type="common">Dampwood termite</name>
    <dbReference type="NCBI Taxonomy" id="136037"/>
    <lineage>
        <taxon>Eukaryota</taxon>
        <taxon>Metazoa</taxon>
        <taxon>Ecdysozoa</taxon>
        <taxon>Arthropoda</taxon>
        <taxon>Hexapoda</taxon>
        <taxon>Insecta</taxon>
        <taxon>Pterygota</taxon>
        <taxon>Neoptera</taxon>
        <taxon>Polyneoptera</taxon>
        <taxon>Dictyoptera</taxon>
        <taxon>Blattodea</taxon>
        <taxon>Blattoidea</taxon>
        <taxon>Termitoidae</taxon>
        <taxon>Termopsidae</taxon>
        <taxon>Zootermopsis</taxon>
    </lineage>
</organism>
<dbReference type="Proteomes" id="UP000027135">
    <property type="component" value="Unassembled WGS sequence"/>
</dbReference>
<gene>
    <name evidence="2" type="ORF">L798_15116</name>
</gene>
<reference evidence="2 3" key="1">
    <citation type="journal article" date="2014" name="Nat. Commun.">
        <title>Molecular traces of alternative social organization in a termite genome.</title>
        <authorList>
            <person name="Terrapon N."/>
            <person name="Li C."/>
            <person name="Robertson H.M."/>
            <person name="Ji L."/>
            <person name="Meng X."/>
            <person name="Booth W."/>
            <person name="Chen Z."/>
            <person name="Childers C.P."/>
            <person name="Glastad K.M."/>
            <person name="Gokhale K."/>
            <person name="Gowin J."/>
            <person name="Gronenberg W."/>
            <person name="Hermansen R.A."/>
            <person name="Hu H."/>
            <person name="Hunt B.G."/>
            <person name="Huylmans A.K."/>
            <person name="Khalil S.M."/>
            <person name="Mitchell R.D."/>
            <person name="Munoz-Torres M.C."/>
            <person name="Mustard J.A."/>
            <person name="Pan H."/>
            <person name="Reese J.T."/>
            <person name="Scharf M.E."/>
            <person name="Sun F."/>
            <person name="Vogel H."/>
            <person name="Xiao J."/>
            <person name="Yang W."/>
            <person name="Yang Z."/>
            <person name="Yang Z."/>
            <person name="Zhou J."/>
            <person name="Zhu J."/>
            <person name="Brent C.S."/>
            <person name="Elsik C.G."/>
            <person name="Goodisman M.A."/>
            <person name="Liberles D.A."/>
            <person name="Roe R.M."/>
            <person name="Vargo E.L."/>
            <person name="Vilcinskas A."/>
            <person name="Wang J."/>
            <person name="Bornberg-Bauer E."/>
            <person name="Korb J."/>
            <person name="Zhang G."/>
            <person name="Liebig J."/>
        </authorList>
    </citation>
    <scope>NUCLEOTIDE SEQUENCE [LARGE SCALE GENOMIC DNA]</scope>
    <source>
        <tissue evidence="2">Whole organism</tissue>
    </source>
</reference>
<evidence type="ECO:0000256" key="1">
    <source>
        <dbReference type="SAM" id="MobiDB-lite"/>
    </source>
</evidence>
<evidence type="ECO:0000313" key="2">
    <source>
        <dbReference type="EMBL" id="KDR11098.1"/>
    </source>
</evidence>
<dbReference type="InParanoid" id="A0A067QNM1"/>
<dbReference type="eggNOG" id="KOG4436">
    <property type="taxonomic scope" value="Eukaryota"/>
</dbReference>
<dbReference type="OMA" id="FHESSKM"/>
<proteinExistence type="predicted"/>
<evidence type="ECO:0000313" key="3">
    <source>
        <dbReference type="Proteomes" id="UP000027135"/>
    </source>
</evidence>
<name>A0A067QNM1_ZOONE</name>
<dbReference type="AlphaFoldDB" id="A0A067QNM1"/>
<keyword evidence="3" id="KW-1185">Reference proteome</keyword>
<protein>
    <submittedName>
        <fullName evidence="2">TBC1 domain family member 4</fullName>
    </submittedName>
</protein>
<feature type="region of interest" description="Disordered" evidence="1">
    <location>
        <begin position="222"/>
        <end position="242"/>
    </location>
</feature>
<dbReference type="STRING" id="136037.A0A067QNM1"/>
<accession>A0A067QNM1</accession>
<sequence length="288" mass="31064">MVIELFNAMRDQSKEGNNVAPNNGRSLSSAAALTSLCADISPSSSHFFEVLYIGKIKVSHKKVPDSFIDDALEKFRVHELEKGKGKAVKDGSNHNISTLGASAGSNGQLNQAHTPGNSIVIGLCRDEEHGHRGSHDSGCSVELEAPDHLNAVSPTVLSPMVVAPTGNIKLADSFEALNITPPGESSVVVPTIQSEVVPVQANSAIRTESTWTKQQSLPLEPMRNRAASTGSAKELKKTDGTTDHNRTMLFQVGRIDLRLISPDRKQILLHKHLKDVASCIQVLMGWRL</sequence>
<feature type="compositionally biased region" description="Basic and acidic residues" evidence="1">
    <location>
        <begin position="233"/>
        <end position="242"/>
    </location>
</feature>
<dbReference type="SUPFAM" id="SSF50729">
    <property type="entry name" value="PH domain-like"/>
    <property type="match status" value="1"/>
</dbReference>
<dbReference type="EMBL" id="KK853122">
    <property type="protein sequence ID" value="KDR11098.1"/>
    <property type="molecule type" value="Genomic_DNA"/>
</dbReference>